<keyword evidence="2" id="KW-1185">Reference proteome</keyword>
<comment type="caution">
    <text evidence="1">The sequence shown here is derived from an EMBL/GenBank/DDBJ whole genome shotgun (WGS) entry which is preliminary data.</text>
</comment>
<evidence type="ECO:0000313" key="2">
    <source>
        <dbReference type="Proteomes" id="UP000744676"/>
    </source>
</evidence>
<dbReference type="EMBL" id="QVQA01000001">
    <property type="protein sequence ID" value="KAF5103052.1"/>
    <property type="molecule type" value="Genomic_DNA"/>
</dbReference>
<accession>A0ACB6VBJ1</accession>
<dbReference type="Proteomes" id="UP000744676">
    <property type="component" value="Unassembled WGS sequence"/>
</dbReference>
<gene>
    <name evidence="1" type="ORF">D0Z00_000030</name>
</gene>
<sequence length="510" mass="56613">MMRQITKPRLRTSSLLGRISAPVAGAAGAQIAWASSAAAATASAPFGPNAGVVTEEDRQHVFQPLAAQNKNSPMRRQATWLEALRSKPRPALNPAKSATVGAATKKPEDVEEHAVQDRVSKDSFAYVVLPFKNDPWLLDSYIDSNGEGLRVGQLFQDLDALACVSAYRHCHPAKPAIVTASVDRVLLDPAVLPSFLDKSSVRNVSLSGTVTWSGRSSMEITVKVAAHDEELHRNSKLQPDDIKEENVFMVAHFTFVARNTKTNKSFPINRLVPQTKQELTDYKRAENYNLYKRSIASKKDLRSKHPSEEESELIHSLWLNYEDQMEAPTLINPLRKKSSIVAESEVPTEKVILMQDTTVESTALMQPQNRNIHSYMIFGGYLLRQTFDLAHACVVKSFPSVQPPVFNSLDSTTFKSPVPVGSILKLTATAVYGSNEKVQVRVDAVAVHAGTGESKHTGTFAYSFSVNTNVILLPKTYKEMMWYLEGRRKVLESEKFYLHGTEESNNQIEN</sequence>
<organism evidence="1 2">
    <name type="scientific">Geotrichum galactomycetum</name>
    <dbReference type="NCBI Taxonomy" id="27317"/>
    <lineage>
        <taxon>Eukaryota</taxon>
        <taxon>Fungi</taxon>
        <taxon>Dikarya</taxon>
        <taxon>Ascomycota</taxon>
        <taxon>Saccharomycotina</taxon>
        <taxon>Dipodascomycetes</taxon>
        <taxon>Dipodascales</taxon>
        <taxon>Dipodascaceae</taxon>
        <taxon>Geotrichum</taxon>
    </lineage>
</organism>
<evidence type="ECO:0000313" key="1">
    <source>
        <dbReference type="EMBL" id="KAF5103052.1"/>
    </source>
</evidence>
<name>A0ACB6VBJ1_9ASCO</name>
<proteinExistence type="predicted"/>
<protein>
    <submittedName>
        <fullName evidence="1">Uncharacterized protein</fullName>
    </submittedName>
</protein>
<reference evidence="1 2" key="1">
    <citation type="journal article" date="2020" name="Front. Microbiol.">
        <title>Phenotypic and Genetic Characterization of the Cheese Ripening Yeast Geotrichum candidum.</title>
        <authorList>
            <person name="Perkins V."/>
            <person name="Vignola S."/>
            <person name="Lessard M.H."/>
            <person name="Plante P.L."/>
            <person name="Corbeil J."/>
            <person name="Dugat-Bony E."/>
            <person name="Frenette M."/>
            <person name="Labrie S."/>
        </authorList>
    </citation>
    <scope>NUCLEOTIDE SEQUENCE [LARGE SCALE GENOMIC DNA]</scope>
    <source>
        <strain evidence="1 2">LMA-1147</strain>
    </source>
</reference>